<feature type="region of interest" description="Disordered" evidence="1">
    <location>
        <begin position="1"/>
        <end position="30"/>
    </location>
</feature>
<comment type="caution">
    <text evidence="2">The sequence shown here is derived from an EMBL/GenBank/DDBJ whole genome shotgun (WGS) entry which is preliminary data.</text>
</comment>
<keyword evidence="3" id="KW-1185">Reference proteome</keyword>
<dbReference type="AlphaFoldDB" id="A0A9N7V2L1"/>
<dbReference type="Proteomes" id="UP001153269">
    <property type="component" value="Unassembled WGS sequence"/>
</dbReference>
<gene>
    <name evidence="2" type="ORF">PLEPLA_LOCUS28742</name>
</gene>
<feature type="compositionally biased region" description="Polar residues" evidence="1">
    <location>
        <begin position="1"/>
        <end position="28"/>
    </location>
</feature>
<organism evidence="2 3">
    <name type="scientific">Pleuronectes platessa</name>
    <name type="common">European plaice</name>
    <dbReference type="NCBI Taxonomy" id="8262"/>
    <lineage>
        <taxon>Eukaryota</taxon>
        <taxon>Metazoa</taxon>
        <taxon>Chordata</taxon>
        <taxon>Craniata</taxon>
        <taxon>Vertebrata</taxon>
        <taxon>Euteleostomi</taxon>
        <taxon>Actinopterygii</taxon>
        <taxon>Neopterygii</taxon>
        <taxon>Teleostei</taxon>
        <taxon>Neoteleostei</taxon>
        <taxon>Acanthomorphata</taxon>
        <taxon>Carangaria</taxon>
        <taxon>Pleuronectiformes</taxon>
        <taxon>Pleuronectoidei</taxon>
        <taxon>Pleuronectidae</taxon>
        <taxon>Pleuronectes</taxon>
    </lineage>
</organism>
<evidence type="ECO:0000313" key="3">
    <source>
        <dbReference type="Proteomes" id="UP001153269"/>
    </source>
</evidence>
<sequence>MFSCSHANLGSQQTPELSIPSTRRQMASRSGPRLQSLLKSLLWASQLLNLAPPAGSAPALNENIRLFCTLFESDFQFSLTHNLRCERFLQNKEGSSEEENMISEELQEQGEFHLLNKKLPNDPDGVQVAFRTSGVHWDSPPALRPSSS</sequence>
<protein>
    <submittedName>
        <fullName evidence="2">Uncharacterized protein</fullName>
    </submittedName>
</protein>
<name>A0A9N7V2L1_PLEPL</name>
<reference evidence="2" key="1">
    <citation type="submission" date="2020-03" db="EMBL/GenBank/DDBJ databases">
        <authorList>
            <person name="Weist P."/>
        </authorList>
    </citation>
    <scope>NUCLEOTIDE SEQUENCE</scope>
</reference>
<evidence type="ECO:0000313" key="2">
    <source>
        <dbReference type="EMBL" id="CAB1440947.1"/>
    </source>
</evidence>
<accession>A0A9N7V2L1</accession>
<dbReference type="EMBL" id="CADEAL010002546">
    <property type="protein sequence ID" value="CAB1440947.1"/>
    <property type="molecule type" value="Genomic_DNA"/>
</dbReference>
<proteinExistence type="predicted"/>
<evidence type="ECO:0000256" key="1">
    <source>
        <dbReference type="SAM" id="MobiDB-lite"/>
    </source>
</evidence>